<accession>A0AAW1HZ50</accession>
<dbReference type="EMBL" id="JBDFQZ010000010">
    <property type="protein sequence ID" value="KAK9682327.1"/>
    <property type="molecule type" value="Genomic_DNA"/>
</dbReference>
<comment type="caution">
    <text evidence="1">The sequence shown here is derived from an EMBL/GenBank/DDBJ whole genome shotgun (WGS) entry which is preliminary data.</text>
</comment>
<name>A0AAW1HZ50_SAPOF</name>
<evidence type="ECO:0000313" key="2">
    <source>
        <dbReference type="Proteomes" id="UP001443914"/>
    </source>
</evidence>
<dbReference type="Proteomes" id="UP001443914">
    <property type="component" value="Unassembled WGS sequence"/>
</dbReference>
<dbReference type="PANTHER" id="PTHR34278">
    <property type="entry name" value="PROTEIN THI031, PUTATIVE-RELATED"/>
    <property type="match status" value="1"/>
</dbReference>
<dbReference type="PANTHER" id="PTHR34278:SF1">
    <property type="entry name" value="PROTEIN THI031, PUTATIVE-RELATED"/>
    <property type="match status" value="1"/>
</dbReference>
<keyword evidence="2" id="KW-1185">Reference proteome</keyword>
<organism evidence="1 2">
    <name type="scientific">Saponaria officinalis</name>
    <name type="common">Common soapwort</name>
    <name type="synonym">Lychnis saponaria</name>
    <dbReference type="NCBI Taxonomy" id="3572"/>
    <lineage>
        <taxon>Eukaryota</taxon>
        <taxon>Viridiplantae</taxon>
        <taxon>Streptophyta</taxon>
        <taxon>Embryophyta</taxon>
        <taxon>Tracheophyta</taxon>
        <taxon>Spermatophyta</taxon>
        <taxon>Magnoliopsida</taxon>
        <taxon>eudicotyledons</taxon>
        <taxon>Gunneridae</taxon>
        <taxon>Pentapetalae</taxon>
        <taxon>Caryophyllales</taxon>
        <taxon>Caryophyllaceae</taxon>
        <taxon>Caryophylleae</taxon>
        <taxon>Saponaria</taxon>
    </lineage>
</organism>
<evidence type="ECO:0000313" key="1">
    <source>
        <dbReference type="EMBL" id="KAK9682327.1"/>
    </source>
</evidence>
<gene>
    <name evidence="1" type="ORF">RND81_10G065400</name>
</gene>
<proteinExistence type="predicted"/>
<reference evidence="1" key="1">
    <citation type="submission" date="2024-03" db="EMBL/GenBank/DDBJ databases">
        <title>WGS assembly of Saponaria officinalis var. Norfolk2.</title>
        <authorList>
            <person name="Jenkins J."/>
            <person name="Shu S."/>
            <person name="Grimwood J."/>
            <person name="Barry K."/>
            <person name="Goodstein D."/>
            <person name="Schmutz J."/>
            <person name="Leebens-Mack J."/>
            <person name="Osbourn A."/>
        </authorList>
    </citation>
    <scope>NUCLEOTIDE SEQUENCE [LARGE SCALE GENOMIC DNA]</scope>
    <source>
        <strain evidence="1">JIC</strain>
    </source>
</reference>
<sequence>MRKEGRPRGMVRTFNILPEQLNPRPAGRVLNKVDTPPTAGLFMKVSTKPTSHSKFTGKSDHIIYSTTKSKDKSKGSYKLRSVDHKLSYKVINWTLLPDDRSDKRLVAGHSASKILDDLYEDHHLSYDHDDDYDYNLHDDDGGSDERDASSCDVLDIDEKGAVVVMGDDIIVHGGVMPDDDDGYQGFYDISGVFSVVVDDEDDDEGDDGWSLVGGM</sequence>
<protein>
    <submittedName>
        <fullName evidence="1">Uncharacterized protein</fullName>
    </submittedName>
</protein>
<dbReference type="AlphaFoldDB" id="A0AAW1HZ50"/>